<dbReference type="Pfam" id="PF03109">
    <property type="entry name" value="ABC1"/>
    <property type="match status" value="1"/>
</dbReference>
<organism evidence="7 8">
    <name type="scientific">Magnusiomyces paraingens</name>
    <dbReference type="NCBI Taxonomy" id="2606893"/>
    <lineage>
        <taxon>Eukaryota</taxon>
        <taxon>Fungi</taxon>
        <taxon>Dikarya</taxon>
        <taxon>Ascomycota</taxon>
        <taxon>Saccharomycotina</taxon>
        <taxon>Dipodascomycetes</taxon>
        <taxon>Dipodascales</taxon>
        <taxon>Dipodascaceae</taxon>
        <taxon>Magnusiomyces</taxon>
    </lineage>
</organism>
<feature type="compositionally biased region" description="Basic and acidic residues" evidence="5">
    <location>
        <begin position="98"/>
        <end position="109"/>
    </location>
</feature>
<dbReference type="GO" id="GO:0006744">
    <property type="term" value="P:ubiquinone biosynthetic process"/>
    <property type="evidence" value="ECO:0007669"/>
    <property type="project" value="TreeGrafter"/>
</dbReference>
<evidence type="ECO:0000256" key="3">
    <source>
        <dbReference type="ARBA" id="ARBA00022741"/>
    </source>
</evidence>
<dbReference type="InterPro" id="IPR004147">
    <property type="entry name" value="ABC1_dom"/>
</dbReference>
<evidence type="ECO:0000256" key="4">
    <source>
        <dbReference type="ARBA" id="ARBA00022840"/>
    </source>
</evidence>
<evidence type="ECO:0000313" key="7">
    <source>
        <dbReference type="EMBL" id="VVT52997.1"/>
    </source>
</evidence>
<dbReference type="CDD" id="cd13970">
    <property type="entry name" value="ABC1_ADCK3"/>
    <property type="match status" value="1"/>
</dbReference>
<keyword evidence="4" id="KW-0067">ATP-binding</keyword>
<dbReference type="RefSeq" id="XP_031853961.1">
    <property type="nucleotide sequence ID" value="XM_031998070.1"/>
</dbReference>
<keyword evidence="8" id="KW-1185">Reference proteome</keyword>
<dbReference type="InterPro" id="IPR051409">
    <property type="entry name" value="Atypical_kinase_ADCK"/>
</dbReference>
<dbReference type="GO" id="GO:0016740">
    <property type="term" value="F:transferase activity"/>
    <property type="evidence" value="ECO:0007669"/>
    <property type="project" value="UniProtKB-KW"/>
</dbReference>
<dbReference type="InterPro" id="IPR011009">
    <property type="entry name" value="Kinase-like_dom_sf"/>
</dbReference>
<keyword evidence="2" id="KW-0808">Transferase</keyword>
<evidence type="ECO:0000256" key="5">
    <source>
        <dbReference type="SAM" id="MobiDB-lite"/>
    </source>
</evidence>
<comment type="similarity">
    <text evidence="1">Belongs to the protein kinase superfamily. ADCK protein kinase family.</text>
</comment>
<protein>
    <recommendedName>
        <fullName evidence="6">ABC1 atypical kinase-like domain-containing protein</fullName>
    </recommendedName>
</protein>
<dbReference type="PANTHER" id="PTHR43851:SF3">
    <property type="entry name" value="COENZYME Q8"/>
    <property type="match status" value="1"/>
</dbReference>
<dbReference type="EMBL" id="CABVLU010000003">
    <property type="protein sequence ID" value="VVT52997.1"/>
    <property type="molecule type" value="Genomic_DNA"/>
</dbReference>
<feature type="region of interest" description="Disordered" evidence="5">
    <location>
        <begin position="89"/>
        <end position="112"/>
    </location>
</feature>
<dbReference type="GO" id="GO:0005524">
    <property type="term" value="F:ATP binding"/>
    <property type="evidence" value="ECO:0007669"/>
    <property type="project" value="UniProtKB-KW"/>
</dbReference>
<dbReference type="Proteomes" id="UP000398389">
    <property type="component" value="Unassembled WGS sequence"/>
</dbReference>
<dbReference type="GeneID" id="43582170"/>
<dbReference type="PANTHER" id="PTHR43851">
    <property type="match status" value="1"/>
</dbReference>
<evidence type="ECO:0000256" key="2">
    <source>
        <dbReference type="ARBA" id="ARBA00022679"/>
    </source>
</evidence>
<sequence length="568" mass="63470">MTGSRLYDIISVASAAKAVALKNLGLQKAGASYFLNSQRTLISLANPITQKFNVNISTPSSAYTAQRPVSTNPLINNVASPLEFDRRPNISPKNIDLSNKREYSTDSAKKPRSVIGEAEKKNFVMESSPVPASRLERLFHYGSLATGLGFGAITEGIRRIGSQQDTTISSVVLSPANLERMVKKFSQMRGAVLKVGQLLSFQDSKVLPPEIQEVLTRVQNSANYMPRGQLERVMTKNFSKNWRTDLFSSFEDYPIAAASIGQVHGAVLLQDHSSVAVKVQYPGVAESIDSDLNNISLLLTASRWLPEGLFLDKTIANARTELKWECDYLREAQAMERFAVLLKDEPGYAIPKVIHHASTQRVLTMERMFGTQITKGDWDQDTKNWIATKIMRLCLLEIGKFKYMQTDPNWANFLYNPDTKKLELLDFGAARGYGDEFIKNYLGVLRAAVRRDREACRIYSLKLGYLTGLESKSMLDAHIDSILVLGEAFSKDLNTADSKFDFSHQTITDRVRANIGIMLKERLTPPPEETYGLHRKLSGAFLLCAKLQAHVPCAELFEEIIGLEDPEE</sequence>
<dbReference type="SUPFAM" id="SSF56112">
    <property type="entry name" value="Protein kinase-like (PK-like)"/>
    <property type="match status" value="1"/>
</dbReference>
<reference evidence="7 8" key="1">
    <citation type="submission" date="2019-09" db="EMBL/GenBank/DDBJ databases">
        <authorList>
            <person name="Brejova B."/>
        </authorList>
    </citation>
    <scope>NUCLEOTIDE SEQUENCE [LARGE SCALE GENOMIC DNA]</scope>
</reference>
<feature type="domain" description="ABC1 atypical kinase-like" evidence="6">
    <location>
        <begin position="217"/>
        <end position="457"/>
    </location>
</feature>
<gene>
    <name evidence="7" type="ORF">SAPINGB_P003352</name>
</gene>
<proteinExistence type="inferred from homology"/>
<dbReference type="OrthoDB" id="201153at2759"/>
<evidence type="ECO:0000256" key="1">
    <source>
        <dbReference type="ARBA" id="ARBA00009670"/>
    </source>
</evidence>
<evidence type="ECO:0000313" key="8">
    <source>
        <dbReference type="Proteomes" id="UP000398389"/>
    </source>
</evidence>
<dbReference type="InterPro" id="IPR034646">
    <property type="entry name" value="ADCK3_dom"/>
</dbReference>
<name>A0A5E8BUE2_9ASCO</name>
<evidence type="ECO:0000259" key="6">
    <source>
        <dbReference type="Pfam" id="PF03109"/>
    </source>
</evidence>
<accession>A0A5E8BUE2</accession>
<dbReference type="AlphaFoldDB" id="A0A5E8BUE2"/>
<keyword evidence="3" id="KW-0547">Nucleotide-binding</keyword>